<keyword evidence="3" id="KW-1185">Reference proteome</keyword>
<comment type="caution">
    <text evidence="2">The sequence shown here is derived from an EMBL/GenBank/DDBJ whole genome shotgun (WGS) entry which is preliminary data.</text>
</comment>
<dbReference type="EMBL" id="CAJPWZ010000700">
    <property type="protein sequence ID" value="CAG2198828.1"/>
    <property type="molecule type" value="Genomic_DNA"/>
</dbReference>
<gene>
    <name evidence="2" type="ORF">MEDL_13563</name>
</gene>
<organism evidence="2 3">
    <name type="scientific">Mytilus edulis</name>
    <name type="common">Blue mussel</name>
    <dbReference type="NCBI Taxonomy" id="6550"/>
    <lineage>
        <taxon>Eukaryota</taxon>
        <taxon>Metazoa</taxon>
        <taxon>Spiralia</taxon>
        <taxon>Lophotrochozoa</taxon>
        <taxon>Mollusca</taxon>
        <taxon>Bivalvia</taxon>
        <taxon>Autobranchia</taxon>
        <taxon>Pteriomorphia</taxon>
        <taxon>Mytilida</taxon>
        <taxon>Mytiloidea</taxon>
        <taxon>Mytilidae</taxon>
        <taxon>Mytilinae</taxon>
        <taxon>Mytilus</taxon>
    </lineage>
</organism>
<evidence type="ECO:0000313" key="3">
    <source>
        <dbReference type="Proteomes" id="UP000683360"/>
    </source>
</evidence>
<protein>
    <submittedName>
        <fullName evidence="2">OLFR</fullName>
    </submittedName>
</protein>
<keyword evidence="1" id="KW-0472">Membrane</keyword>
<dbReference type="Proteomes" id="UP000683360">
    <property type="component" value="Unassembled WGS sequence"/>
</dbReference>
<dbReference type="SUPFAM" id="SSF81321">
    <property type="entry name" value="Family A G protein-coupled receptor-like"/>
    <property type="match status" value="1"/>
</dbReference>
<dbReference type="Gene3D" id="1.20.1070.10">
    <property type="entry name" value="Rhodopsin 7-helix transmembrane proteins"/>
    <property type="match status" value="1"/>
</dbReference>
<evidence type="ECO:0000256" key="1">
    <source>
        <dbReference type="SAM" id="Phobius"/>
    </source>
</evidence>
<reference evidence="2" key="1">
    <citation type="submission" date="2021-03" db="EMBL/GenBank/DDBJ databases">
        <authorList>
            <person name="Bekaert M."/>
        </authorList>
    </citation>
    <scope>NUCLEOTIDE SEQUENCE</scope>
</reference>
<dbReference type="OrthoDB" id="10017003at2759"/>
<sequence length="182" mass="21266">MTIILRVYLSWKRVHPHPSEIRLQQIQNSSSIRNRRKSSLTRQPVQNIPTRHCRNTSAFRNSQRQYPIGKERSISKRIWKNSVTLGMLVFIMLLSVLPKAVFGLAQVYKPYDFKLQNDVGIVDLFLFINPLMDPVVYTLRLSPFPKKTCLQVGKIKINLYKLRHFALEDLPFTVECCLHIVC</sequence>
<feature type="transmembrane region" description="Helical" evidence="1">
    <location>
        <begin position="120"/>
        <end position="139"/>
    </location>
</feature>
<accession>A0A8S3QX22</accession>
<name>A0A8S3QX22_MYTED</name>
<keyword evidence="1" id="KW-1133">Transmembrane helix</keyword>
<feature type="transmembrane region" description="Helical" evidence="1">
    <location>
        <begin position="85"/>
        <end position="108"/>
    </location>
</feature>
<dbReference type="AlphaFoldDB" id="A0A8S3QX22"/>
<keyword evidence="1" id="KW-0812">Transmembrane</keyword>
<evidence type="ECO:0000313" key="2">
    <source>
        <dbReference type="EMBL" id="CAG2198828.1"/>
    </source>
</evidence>
<proteinExistence type="predicted"/>